<dbReference type="EMBL" id="BAABRL010000016">
    <property type="protein sequence ID" value="GAA5497535.1"/>
    <property type="molecule type" value="Genomic_DNA"/>
</dbReference>
<evidence type="ECO:0000313" key="2">
    <source>
        <dbReference type="Proteomes" id="UP001424741"/>
    </source>
</evidence>
<dbReference type="RefSeq" id="WP_346190030.1">
    <property type="nucleotide sequence ID" value="NZ_BAABRL010000016.1"/>
</dbReference>
<dbReference type="Proteomes" id="UP001424741">
    <property type="component" value="Unassembled WGS sequence"/>
</dbReference>
<name>A0ABP9V4J0_9BACT</name>
<evidence type="ECO:0008006" key="3">
    <source>
        <dbReference type="Google" id="ProtNLM"/>
    </source>
</evidence>
<keyword evidence="2" id="KW-1185">Reference proteome</keyword>
<evidence type="ECO:0000313" key="1">
    <source>
        <dbReference type="EMBL" id="GAA5497535.1"/>
    </source>
</evidence>
<organism evidence="1 2">
    <name type="scientific">Rubritalea halochordaticola</name>
    <dbReference type="NCBI Taxonomy" id="714537"/>
    <lineage>
        <taxon>Bacteria</taxon>
        <taxon>Pseudomonadati</taxon>
        <taxon>Verrucomicrobiota</taxon>
        <taxon>Verrucomicrobiia</taxon>
        <taxon>Verrucomicrobiales</taxon>
        <taxon>Rubritaleaceae</taxon>
        <taxon>Rubritalea</taxon>
    </lineage>
</organism>
<gene>
    <name evidence="1" type="ORF">Rhal01_03731</name>
</gene>
<comment type="caution">
    <text evidence="1">The sequence shown here is derived from an EMBL/GenBank/DDBJ whole genome shotgun (WGS) entry which is preliminary data.</text>
</comment>
<sequence>MQARLVPHKFFKSGGTIELNGKRYMVVQQEVFKPVVGLFEGGRNLITAKATGVFSGKLELLTADGASYRLMGTSWGRSMGLYGNGCAVEYKPLHAFTNRATIRGSWEEDLPVIFGFWLVMANWRARAAAAS</sequence>
<protein>
    <recommendedName>
        <fullName evidence="3">AIM24 family protein</fullName>
    </recommendedName>
</protein>
<accession>A0ABP9V4J0</accession>
<reference evidence="1 2" key="1">
    <citation type="submission" date="2024-02" db="EMBL/GenBank/DDBJ databases">
        <title>Rubritalea halochordaticola NBRC 107102.</title>
        <authorList>
            <person name="Ichikawa N."/>
            <person name="Katano-Makiyama Y."/>
            <person name="Hidaka K."/>
        </authorList>
    </citation>
    <scope>NUCLEOTIDE SEQUENCE [LARGE SCALE GENOMIC DNA]</scope>
    <source>
        <strain evidence="1 2">NBRC 107102</strain>
    </source>
</reference>
<proteinExistence type="predicted"/>